<comment type="caution">
    <text evidence="1">The sequence shown here is derived from an EMBL/GenBank/DDBJ whole genome shotgun (WGS) entry which is preliminary data.</text>
</comment>
<dbReference type="RefSeq" id="WP_037478244.1">
    <property type="nucleotide sequence ID" value="NZ_AZRA01000017.1"/>
</dbReference>
<evidence type="ECO:0000313" key="1">
    <source>
        <dbReference type="EMBL" id="KDB53728.1"/>
    </source>
</evidence>
<accession>A0A059KRI2</accession>
<reference evidence="1 2" key="1">
    <citation type="journal article" date="2014" name="FEMS Microbiol. Ecol.">
        <title>Sphaerotilus natans encrusted with nanoball-shaped Fe(III) oxide minerals formed by nitrate-reducing mixotrophic Fe(II) oxidation.</title>
        <authorList>
            <person name="Park S."/>
            <person name="Kim D.H."/>
            <person name="Lee J.H."/>
            <person name="Hur H.G."/>
        </authorList>
    </citation>
    <scope>NUCLEOTIDE SEQUENCE [LARGE SCALE GENOMIC DNA]</scope>
    <source>
        <strain evidence="1 2">DSM 6575</strain>
    </source>
</reference>
<gene>
    <name evidence="1" type="ORF">X805_07060</name>
</gene>
<organism evidence="1 2">
    <name type="scientific">Sphaerotilus natans subsp. natans DSM 6575</name>
    <dbReference type="NCBI Taxonomy" id="1286631"/>
    <lineage>
        <taxon>Bacteria</taxon>
        <taxon>Pseudomonadati</taxon>
        <taxon>Pseudomonadota</taxon>
        <taxon>Betaproteobacteria</taxon>
        <taxon>Burkholderiales</taxon>
        <taxon>Sphaerotilaceae</taxon>
        <taxon>Sphaerotilus</taxon>
    </lineage>
</organism>
<dbReference type="Proteomes" id="UP000026714">
    <property type="component" value="Unassembled WGS sequence"/>
</dbReference>
<evidence type="ECO:0000313" key="2">
    <source>
        <dbReference type="Proteomes" id="UP000026714"/>
    </source>
</evidence>
<name>A0A059KRI2_9BURK</name>
<proteinExistence type="predicted"/>
<sequence length="260" mass="27392">MDNPRIDSKGQGPTGKENVMRWQVAVGSSQDAAAAVRAGALGLDLQTAPPERVRAICAQVRNQADGIVIDAALPALAGPSALQARLQPLRDAGVDRIAVPLGEGAGAVPLLRLIAAARPEAGQPLLMPVLALPLLAGAPQAGAVDRLEALASLARQQRVRALLIDLETGAPEPGAIWRQRPVGSRLPLLVRDLQAAGIEVGLRVAVRREQIGRLADWAPDFATLVCQERGAHGEPVLDVDRLLERLRDPRTPQCRPALAA</sequence>
<dbReference type="EMBL" id="AZRA01000017">
    <property type="protein sequence ID" value="KDB53728.1"/>
    <property type="molecule type" value="Genomic_DNA"/>
</dbReference>
<dbReference type="STRING" id="34103.SAMN05421778_10396"/>
<dbReference type="AlphaFoldDB" id="A0A059KRI2"/>
<protein>
    <recommendedName>
        <fullName evidence="3">HpcH/HpaI aldolase/citrate lyase domain-containing protein</fullName>
    </recommendedName>
</protein>
<evidence type="ECO:0008006" key="3">
    <source>
        <dbReference type="Google" id="ProtNLM"/>
    </source>
</evidence>
<keyword evidence="2" id="KW-1185">Reference proteome</keyword>